<sequence length="399" mass="45234">MVCHPWVHEPPSKYHRVLVGSERLVTADVLREVGNFLESQLSQAWPSTSRGKLALLYASCRDDESRDSAGLEYFRSLLRRYEVDRWPFLEGHAALRRPQRALELFTRDTGAEPYFSLRLRKSGDTFLFTVGCPLLGLPPLSFIEKTADVGVYLDYIGSVLKEVAGFYTNRSDVPTNVVAFETSLARAHVQSCNDEGGAYKRKTLRDLAGSKWNWERFLDEVTQGAARKYRHLQSASWEYASNVTAIIVGDSVPAANYFGWKVVSRLAPYTTTSMANAYKQFLEATGLETHQQSRHCLTQVNQVLPFAMGRVYALKSPRTSTNYEAYRVAYHVARSLDIYIVKDHRPLAPEIESVYRKLRSTMDLTLGYPEWAADEARVDAYYEPVRIGNSYLESHVSAA</sequence>
<evidence type="ECO:0000313" key="1">
    <source>
        <dbReference type="EMBL" id="KAH7959398.1"/>
    </source>
</evidence>
<gene>
    <name evidence="1" type="ORF">HPB49_010806</name>
</gene>
<protein>
    <submittedName>
        <fullName evidence="1">Uncharacterized protein</fullName>
    </submittedName>
</protein>
<accession>A0ACB8D4Y7</accession>
<reference evidence="1" key="1">
    <citation type="submission" date="2020-05" db="EMBL/GenBank/DDBJ databases">
        <title>Large-scale comparative analyses of tick genomes elucidate their genetic diversity and vector capacities.</title>
        <authorList>
            <person name="Jia N."/>
            <person name="Wang J."/>
            <person name="Shi W."/>
            <person name="Du L."/>
            <person name="Sun Y."/>
            <person name="Zhan W."/>
            <person name="Jiang J."/>
            <person name="Wang Q."/>
            <person name="Zhang B."/>
            <person name="Ji P."/>
            <person name="Sakyi L.B."/>
            <person name="Cui X."/>
            <person name="Yuan T."/>
            <person name="Jiang B."/>
            <person name="Yang W."/>
            <person name="Lam T.T.-Y."/>
            <person name="Chang Q."/>
            <person name="Ding S."/>
            <person name="Wang X."/>
            <person name="Zhu J."/>
            <person name="Ruan X."/>
            <person name="Zhao L."/>
            <person name="Wei J."/>
            <person name="Que T."/>
            <person name="Du C."/>
            <person name="Cheng J."/>
            <person name="Dai P."/>
            <person name="Han X."/>
            <person name="Huang E."/>
            <person name="Gao Y."/>
            <person name="Liu J."/>
            <person name="Shao H."/>
            <person name="Ye R."/>
            <person name="Li L."/>
            <person name="Wei W."/>
            <person name="Wang X."/>
            <person name="Wang C."/>
            <person name="Yang T."/>
            <person name="Huo Q."/>
            <person name="Li W."/>
            <person name="Guo W."/>
            <person name="Chen H."/>
            <person name="Zhou L."/>
            <person name="Ni X."/>
            <person name="Tian J."/>
            <person name="Zhou Y."/>
            <person name="Sheng Y."/>
            <person name="Liu T."/>
            <person name="Pan Y."/>
            <person name="Xia L."/>
            <person name="Li J."/>
            <person name="Zhao F."/>
            <person name="Cao W."/>
        </authorList>
    </citation>
    <scope>NUCLEOTIDE SEQUENCE</scope>
    <source>
        <strain evidence="1">Dsil-2018</strain>
    </source>
</reference>
<proteinExistence type="predicted"/>
<organism evidence="1 2">
    <name type="scientific">Dermacentor silvarum</name>
    <name type="common">Tick</name>
    <dbReference type="NCBI Taxonomy" id="543639"/>
    <lineage>
        <taxon>Eukaryota</taxon>
        <taxon>Metazoa</taxon>
        <taxon>Ecdysozoa</taxon>
        <taxon>Arthropoda</taxon>
        <taxon>Chelicerata</taxon>
        <taxon>Arachnida</taxon>
        <taxon>Acari</taxon>
        <taxon>Parasitiformes</taxon>
        <taxon>Ixodida</taxon>
        <taxon>Ixodoidea</taxon>
        <taxon>Ixodidae</taxon>
        <taxon>Rhipicephalinae</taxon>
        <taxon>Dermacentor</taxon>
    </lineage>
</organism>
<name>A0ACB8D4Y7_DERSI</name>
<dbReference type="EMBL" id="CM023472">
    <property type="protein sequence ID" value="KAH7959398.1"/>
    <property type="molecule type" value="Genomic_DNA"/>
</dbReference>
<evidence type="ECO:0000313" key="2">
    <source>
        <dbReference type="Proteomes" id="UP000821865"/>
    </source>
</evidence>
<comment type="caution">
    <text evidence="1">The sequence shown here is derived from an EMBL/GenBank/DDBJ whole genome shotgun (WGS) entry which is preliminary data.</text>
</comment>
<dbReference type="Proteomes" id="UP000821865">
    <property type="component" value="Chromosome 3"/>
</dbReference>
<keyword evidence="2" id="KW-1185">Reference proteome</keyword>